<dbReference type="SUPFAM" id="SSF55874">
    <property type="entry name" value="ATPase domain of HSP90 chaperone/DNA topoisomerase II/histidine kinase"/>
    <property type="match status" value="1"/>
</dbReference>
<dbReference type="InterPro" id="IPR036097">
    <property type="entry name" value="HisK_dim/P_sf"/>
</dbReference>
<gene>
    <name evidence="9" type="ORF">BCF33_0881</name>
</gene>
<evidence type="ECO:0000256" key="2">
    <source>
        <dbReference type="ARBA" id="ARBA00012438"/>
    </source>
</evidence>
<dbReference type="InterPro" id="IPR003594">
    <property type="entry name" value="HATPase_dom"/>
</dbReference>
<accession>A0A2T0X8S0</accession>
<feature type="domain" description="Response regulatory" evidence="8">
    <location>
        <begin position="512"/>
        <end position="628"/>
    </location>
</feature>
<feature type="modified residue" description="4-aspartylphosphate" evidence="4">
    <location>
        <position position="563"/>
    </location>
</feature>
<dbReference type="PRINTS" id="PR00344">
    <property type="entry name" value="BCTRLSENSOR"/>
</dbReference>
<keyword evidence="6" id="KW-1133">Transmembrane helix</keyword>
<evidence type="ECO:0000256" key="1">
    <source>
        <dbReference type="ARBA" id="ARBA00000085"/>
    </source>
</evidence>
<dbReference type="SMART" id="SM00387">
    <property type="entry name" value="HATPase_c"/>
    <property type="match status" value="1"/>
</dbReference>
<dbReference type="Gene3D" id="3.40.50.2300">
    <property type="match status" value="1"/>
</dbReference>
<dbReference type="PANTHER" id="PTHR43065">
    <property type="entry name" value="SENSOR HISTIDINE KINASE"/>
    <property type="match status" value="1"/>
</dbReference>
<dbReference type="EMBL" id="PVTT01000001">
    <property type="protein sequence ID" value="PRY95264.1"/>
    <property type="molecule type" value="Genomic_DNA"/>
</dbReference>
<dbReference type="SUPFAM" id="SSF47384">
    <property type="entry name" value="Homodimeric domain of signal transducing histidine kinase"/>
    <property type="match status" value="1"/>
</dbReference>
<dbReference type="SUPFAM" id="SSF52172">
    <property type="entry name" value="CheY-like"/>
    <property type="match status" value="1"/>
</dbReference>
<name>A0A2T0X8S0_9RHOB</name>
<dbReference type="AlphaFoldDB" id="A0A2T0X8S0"/>
<evidence type="ECO:0000313" key="10">
    <source>
        <dbReference type="Proteomes" id="UP000238801"/>
    </source>
</evidence>
<feature type="transmembrane region" description="Helical" evidence="6">
    <location>
        <begin position="40"/>
        <end position="60"/>
    </location>
</feature>
<evidence type="ECO:0000313" key="9">
    <source>
        <dbReference type="EMBL" id="PRY95264.1"/>
    </source>
</evidence>
<protein>
    <recommendedName>
        <fullName evidence="2">histidine kinase</fullName>
        <ecNumber evidence="2">2.7.13.3</ecNumber>
    </recommendedName>
</protein>
<dbReference type="Pfam" id="PF00072">
    <property type="entry name" value="Response_reg"/>
    <property type="match status" value="1"/>
</dbReference>
<dbReference type="RefSeq" id="WP_106159658.1">
    <property type="nucleotide sequence ID" value="NZ_PVTT01000001.1"/>
</dbReference>
<sequence length="678" mass="71220">MSMTDGSGIAGGAPRRAAGLLIAAAGMAAFLVLPEGMLRLALLGLSAGLGALALGGGSAVPKRRRAPGPTRDPAMDATAPDADPGLVAGPLAPTGSVRHHASGGAARDGRDFMPARAAANSPSQDSARPAVPHEFGGGLEDAFAAMPVALVAIREGGFVYAGNPRAQALLAHDLRTAPHLRDLVGGLGRSIRDWVEDALEGRGLGHPEVLRARLPQAETYIQVTFGRVLRDGAPTLIAHLSDATEFKTLEAQFVQGQKMQAIGQLAGGVAHDFNNLLTAISGHCDLLMLRRDQHDPDYADLVQINQNANRAAGLVGQLLAFSRKQNLQPEVLDVAETLSELTHLLNRLVGERVALTLNPSAEVGRIRADRRQMEQVLMNLVVNARDALPEGGAIRIEGGDLDLVAPLLRDRAEVPAGTYVELRVTDEGCGIPPDQLGKIFEPFWTTKRPGEGTGLGLSTVYGIVKQTGGFIFVDSEVGVGTTFQLLFPRHEPAAPSEEPEVAPAAEPRGDGMILLVEDEAPVRNFASRALQLQGYEVVEAESAEAALELLEDPRLKVDLFVTDVVMPGLDGPSWVQRARQERPDVRVVFMSGYAEEALDGSAGAIPHSVFLPKPFSLEALSRTVARQLEGHGASARAAPRRRASSSPEGGAAGDDLLTAASRAGRPDPGGRPGGAAAP</sequence>
<dbReference type="Pfam" id="PF00512">
    <property type="entry name" value="HisKA"/>
    <property type="match status" value="1"/>
</dbReference>
<dbReference type="OrthoDB" id="9796100at2"/>
<evidence type="ECO:0000256" key="5">
    <source>
        <dbReference type="SAM" id="MobiDB-lite"/>
    </source>
</evidence>
<evidence type="ECO:0000259" key="8">
    <source>
        <dbReference type="PROSITE" id="PS50110"/>
    </source>
</evidence>
<comment type="caution">
    <text evidence="9">The sequence shown here is derived from an EMBL/GenBank/DDBJ whole genome shotgun (WGS) entry which is preliminary data.</text>
</comment>
<feature type="compositionally biased region" description="Low complexity" evidence="5">
    <location>
        <begin position="644"/>
        <end position="663"/>
    </location>
</feature>
<dbReference type="GO" id="GO:0000155">
    <property type="term" value="F:phosphorelay sensor kinase activity"/>
    <property type="evidence" value="ECO:0007669"/>
    <property type="project" value="InterPro"/>
</dbReference>
<dbReference type="InterPro" id="IPR005467">
    <property type="entry name" value="His_kinase_dom"/>
</dbReference>
<evidence type="ECO:0000256" key="4">
    <source>
        <dbReference type="PROSITE-ProRule" id="PRU00169"/>
    </source>
</evidence>
<dbReference type="InterPro" id="IPR004358">
    <property type="entry name" value="Sig_transdc_His_kin-like_C"/>
</dbReference>
<reference evidence="9 10" key="1">
    <citation type="submission" date="2018-03" db="EMBL/GenBank/DDBJ databases">
        <title>Genomic Encyclopedia of Archaeal and Bacterial Type Strains, Phase II (KMG-II): from individual species to whole genera.</title>
        <authorList>
            <person name="Goeker M."/>
        </authorList>
    </citation>
    <scope>NUCLEOTIDE SEQUENCE [LARGE SCALE GENOMIC DNA]</scope>
    <source>
        <strain evidence="9 10">DSM 29318</strain>
    </source>
</reference>
<dbReference type="SMART" id="SM00448">
    <property type="entry name" value="REC"/>
    <property type="match status" value="1"/>
</dbReference>
<evidence type="ECO:0000259" key="7">
    <source>
        <dbReference type="PROSITE" id="PS50109"/>
    </source>
</evidence>
<keyword evidence="6" id="KW-0812">Transmembrane</keyword>
<feature type="compositionally biased region" description="Low complexity" evidence="5">
    <location>
        <begin position="69"/>
        <end position="84"/>
    </location>
</feature>
<dbReference type="Gene3D" id="1.10.287.130">
    <property type="match status" value="1"/>
</dbReference>
<dbReference type="PROSITE" id="PS50109">
    <property type="entry name" value="HIS_KIN"/>
    <property type="match status" value="1"/>
</dbReference>
<keyword evidence="3 4" id="KW-0597">Phosphoprotein</keyword>
<keyword evidence="10" id="KW-1185">Reference proteome</keyword>
<feature type="domain" description="Histidine kinase" evidence="7">
    <location>
        <begin position="268"/>
        <end position="491"/>
    </location>
</feature>
<keyword evidence="9" id="KW-0808">Transferase</keyword>
<dbReference type="Pfam" id="PF02518">
    <property type="entry name" value="HATPase_c"/>
    <property type="match status" value="1"/>
</dbReference>
<evidence type="ECO:0000256" key="3">
    <source>
        <dbReference type="ARBA" id="ARBA00022553"/>
    </source>
</evidence>
<dbReference type="PANTHER" id="PTHR43065:SF42">
    <property type="entry name" value="TWO-COMPONENT SENSOR PPRA"/>
    <property type="match status" value="1"/>
</dbReference>
<dbReference type="Proteomes" id="UP000238801">
    <property type="component" value="Unassembled WGS sequence"/>
</dbReference>
<feature type="region of interest" description="Disordered" evidence="5">
    <location>
        <begin position="630"/>
        <end position="678"/>
    </location>
</feature>
<dbReference type="SMART" id="SM00388">
    <property type="entry name" value="HisKA"/>
    <property type="match status" value="1"/>
</dbReference>
<dbReference type="EC" id="2.7.13.3" evidence="2"/>
<dbReference type="CDD" id="cd00082">
    <property type="entry name" value="HisKA"/>
    <property type="match status" value="1"/>
</dbReference>
<dbReference type="InterPro" id="IPR011006">
    <property type="entry name" value="CheY-like_superfamily"/>
</dbReference>
<keyword evidence="9" id="KW-0418">Kinase</keyword>
<dbReference type="InterPro" id="IPR036890">
    <property type="entry name" value="HATPase_C_sf"/>
</dbReference>
<organism evidence="9 10">
    <name type="scientific">Hasllibacter halocynthiae</name>
    <dbReference type="NCBI Taxonomy" id="595589"/>
    <lineage>
        <taxon>Bacteria</taxon>
        <taxon>Pseudomonadati</taxon>
        <taxon>Pseudomonadota</taxon>
        <taxon>Alphaproteobacteria</taxon>
        <taxon>Rhodobacterales</taxon>
        <taxon>Roseobacteraceae</taxon>
        <taxon>Hasllibacter</taxon>
    </lineage>
</organism>
<keyword evidence="6" id="KW-0472">Membrane</keyword>
<proteinExistence type="predicted"/>
<evidence type="ECO:0000256" key="6">
    <source>
        <dbReference type="SAM" id="Phobius"/>
    </source>
</evidence>
<dbReference type="Gene3D" id="3.30.565.10">
    <property type="entry name" value="Histidine kinase-like ATPase, C-terminal domain"/>
    <property type="match status" value="1"/>
</dbReference>
<dbReference type="PROSITE" id="PS50110">
    <property type="entry name" value="RESPONSE_REGULATORY"/>
    <property type="match status" value="1"/>
</dbReference>
<feature type="region of interest" description="Disordered" evidence="5">
    <location>
        <begin position="56"/>
        <end position="109"/>
    </location>
</feature>
<dbReference type="InterPro" id="IPR001789">
    <property type="entry name" value="Sig_transdc_resp-reg_receiver"/>
</dbReference>
<comment type="catalytic activity">
    <reaction evidence="1">
        <text>ATP + protein L-histidine = ADP + protein N-phospho-L-histidine.</text>
        <dbReference type="EC" id="2.7.13.3"/>
    </reaction>
</comment>
<dbReference type="InterPro" id="IPR003661">
    <property type="entry name" value="HisK_dim/P_dom"/>
</dbReference>
<feature type="transmembrane region" description="Helical" evidence="6">
    <location>
        <begin position="16"/>
        <end position="33"/>
    </location>
</feature>